<protein>
    <submittedName>
        <fullName evidence="4">TetR/AcrR family transcriptional regulator</fullName>
    </submittedName>
</protein>
<dbReference type="InterPro" id="IPR001647">
    <property type="entry name" value="HTH_TetR"/>
</dbReference>
<comment type="caution">
    <text evidence="4">The sequence shown here is derived from an EMBL/GenBank/DDBJ whole genome shotgun (WGS) entry which is preliminary data.</text>
</comment>
<dbReference type="EMBL" id="JASVEJ010000027">
    <property type="protein sequence ID" value="MDL5057251.1"/>
    <property type="molecule type" value="Genomic_DNA"/>
</dbReference>
<evidence type="ECO:0000313" key="4">
    <source>
        <dbReference type="EMBL" id="MDL5057251.1"/>
    </source>
</evidence>
<evidence type="ECO:0000256" key="1">
    <source>
        <dbReference type="ARBA" id="ARBA00023125"/>
    </source>
</evidence>
<dbReference type="PANTHER" id="PTHR30055:SF226">
    <property type="entry name" value="HTH-TYPE TRANSCRIPTIONAL REGULATOR PKSA"/>
    <property type="match status" value="1"/>
</dbReference>
<dbReference type="Pfam" id="PF21256">
    <property type="entry name" value="TetR_C_5-like"/>
    <property type="match status" value="1"/>
</dbReference>
<organism evidence="4 5">
    <name type="scientific">Geitlerinema calcuttense NRMC-F 0142</name>
    <dbReference type="NCBI Taxonomy" id="2922238"/>
    <lineage>
        <taxon>Bacteria</taxon>
        <taxon>Bacillati</taxon>
        <taxon>Cyanobacteriota</taxon>
        <taxon>Cyanophyceae</taxon>
        <taxon>Geitlerinematales</taxon>
        <taxon>Geitlerinemataceae</taxon>
        <taxon>Geitlerinema</taxon>
    </lineage>
</organism>
<feature type="domain" description="HTH tetR-type" evidence="3">
    <location>
        <begin position="29"/>
        <end position="89"/>
    </location>
</feature>
<dbReference type="Pfam" id="PF00440">
    <property type="entry name" value="TetR_N"/>
    <property type="match status" value="1"/>
</dbReference>
<gene>
    <name evidence="4" type="ORF">QQ055_07210</name>
</gene>
<dbReference type="Gene3D" id="1.10.357.10">
    <property type="entry name" value="Tetracycline Repressor, domain 2"/>
    <property type="match status" value="1"/>
</dbReference>
<dbReference type="PROSITE" id="PS50977">
    <property type="entry name" value="HTH_TETR_2"/>
    <property type="match status" value="1"/>
</dbReference>
<sequence length="264" mass="29493">MTDQSHDCSVTLRAACSPMPNPTFFNLPSAKQQAIVDIAIAEFARCEYDSASISNIVKQAKIAKGSFYQYFEDKKDLYLYLIDLATQQKIAFLKASRPPQPQMGFFTYLHWLLSVGTQFDLSYPALSQITNRAFYGEIPFRDEVSKRTQLASLNYARELVDRARVQGDIDASIDADLAVFIINTLSHGLRDFIPQKLGLTPEQLTGEQFPQTVRAEIEQIFGDLVRVLEQGMGRASDVAQQHCESQSLNLTEDLASCQPPILGG</sequence>
<accession>A0ABT7LZ09</accession>
<keyword evidence="1 2" id="KW-0238">DNA-binding</keyword>
<evidence type="ECO:0000313" key="5">
    <source>
        <dbReference type="Proteomes" id="UP001230986"/>
    </source>
</evidence>
<name>A0ABT7LZ09_9CYAN</name>
<feature type="DNA-binding region" description="H-T-H motif" evidence="2">
    <location>
        <begin position="52"/>
        <end position="71"/>
    </location>
</feature>
<keyword evidence="5" id="KW-1185">Reference proteome</keyword>
<evidence type="ECO:0000256" key="2">
    <source>
        <dbReference type="PROSITE-ProRule" id="PRU00335"/>
    </source>
</evidence>
<dbReference type="Proteomes" id="UP001230986">
    <property type="component" value="Unassembled WGS sequence"/>
</dbReference>
<dbReference type="InterPro" id="IPR049488">
    <property type="entry name" value="TM_1030-like_C"/>
</dbReference>
<dbReference type="SUPFAM" id="SSF46689">
    <property type="entry name" value="Homeodomain-like"/>
    <property type="match status" value="1"/>
</dbReference>
<dbReference type="PANTHER" id="PTHR30055">
    <property type="entry name" value="HTH-TYPE TRANSCRIPTIONAL REGULATOR RUTR"/>
    <property type="match status" value="1"/>
</dbReference>
<dbReference type="InterPro" id="IPR050109">
    <property type="entry name" value="HTH-type_TetR-like_transc_reg"/>
</dbReference>
<proteinExistence type="predicted"/>
<dbReference type="InterPro" id="IPR009057">
    <property type="entry name" value="Homeodomain-like_sf"/>
</dbReference>
<evidence type="ECO:0000259" key="3">
    <source>
        <dbReference type="PROSITE" id="PS50977"/>
    </source>
</evidence>
<reference evidence="4 5" key="1">
    <citation type="submission" date="2023-06" db="EMBL/GenBank/DDBJ databases">
        <title>Whole genome sequence of Oscillatoria calcuttensis NRMC-F 0142.</title>
        <authorList>
            <person name="Shakena Fathima T."/>
            <person name="Muralitharan G."/>
            <person name="Thajuddin N."/>
        </authorList>
    </citation>
    <scope>NUCLEOTIDE SEQUENCE [LARGE SCALE GENOMIC DNA]</scope>
    <source>
        <strain evidence="4 5">NRMC-F 0142</strain>
    </source>
</reference>